<organism evidence="3 4">
    <name type="scientific">Cetraspora pellucida</name>
    <dbReference type="NCBI Taxonomy" id="1433469"/>
    <lineage>
        <taxon>Eukaryota</taxon>
        <taxon>Fungi</taxon>
        <taxon>Fungi incertae sedis</taxon>
        <taxon>Mucoromycota</taxon>
        <taxon>Glomeromycotina</taxon>
        <taxon>Glomeromycetes</taxon>
        <taxon>Diversisporales</taxon>
        <taxon>Gigasporaceae</taxon>
        <taxon>Cetraspora</taxon>
    </lineage>
</organism>
<evidence type="ECO:0000259" key="2">
    <source>
        <dbReference type="PROSITE" id="PS51061"/>
    </source>
</evidence>
<feature type="compositionally biased region" description="Polar residues" evidence="1">
    <location>
        <begin position="271"/>
        <end position="284"/>
    </location>
</feature>
<dbReference type="GO" id="GO:0003676">
    <property type="term" value="F:nucleic acid binding"/>
    <property type="evidence" value="ECO:0007669"/>
    <property type="project" value="UniProtKB-UniRule"/>
</dbReference>
<feature type="region of interest" description="Disordered" evidence="1">
    <location>
        <begin position="212"/>
        <end position="299"/>
    </location>
</feature>
<name>A0A9N8WJE9_9GLOM</name>
<reference evidence="3" key="1">
    <citation type="submission" date="2021-06" db="EMBL/GenBank/DDBJ databases">
        <authorList>
            <person name="Kallberg Y."/>
            <person name="Tangrot J."/>
            <person name="Rosling A."/>
        </authorList>
    </citation>
    <scope>NUCLEOTIDE SEQUENCE</scope>
    <source>
        <strain evidence="3">FL966</strain>
    </source>
</reference>
<dbReference type="EMBL" id="CAJVQA010000653">
    <property type="protein sequence ID" value="CAG8484687.1"/>
    <property type="molecule type" value="Genomic_DNA"/>
</dbReference>
<dbReference type="Proteomes" id="UP000789759">
    <property type="component" value="Unassembled WGS sequence"/>
</dbReference>
<comment type="caution">
    <text evidence="3">The sequence shown here is derived from an EMBL/GenBank/DDBJ whole genome shotgun (WGS) entry which is preliminary data.</text>
</comment>
<evidence type="ECO:0000313" key="4">
    <source>
        <dbReference type="Proteomes" id="UP000789759"/>
    </source>
</evidence>
<evidence type="ECO:0000313" key="3">
    <source>
        <dbReference type="EMBL" id="CAG8484687.1"/>
    </source>
</evidence>
<dbReference type="AlphaFoldDB" id="A0A9N8WJE9"/>
<dbReference type="InterPro" id="IPR036867">
    <property type="entry name" value="R3H_dom_sf"/>
</dbReference>
<dbReference type="Pfam" id="PF01424">
    <property type="entry name" value="R3H"/>
    <property type="match status" value="1"/>
</dbReference>
<keyword evidence="4" id="KW-1185">Reference proteome</keyword>
<gene>
    <name evidence="3" type="ORF">CPELLU_LOCUS1688</name>
</gene>
<dbReference type="Gene3D" id="3.30.1370.50">
    <property type="entry name" value="R3H-like domain"/>
    <property type="match status" value="1"/>
</dbReference>
<dbReference type="PROSITE" id="PS51061">
    <property type="entry name" value="R3H"/>
    <property type="match status" value="1"/>
</dbReference>
<evidence type="ECO:0000256" key="1">
    <source>
        <dbReference type="SAM" id="MobiDB-lite"/>
    </source>
</evidence>
<dbReference type="SUPFAM" id="SSF82708">
    <property type="entry name" value="R3H domain"/>
    <property type="match status" value="1"/>
</dbReference>
<proteinExistence type="predicted"/>
<dbReference type="CDD" id="cd02325">
    <property type="entry name" value="R3H"/>
    <property type="match status" value="1"/>
</dbReference>
<accession>A0A9N8WJE9</accession>
<feature type="domain" description="R3H" evidence="2">
    <location>
        <begin position="334"/>
        <end position="398"/>
    </location>
</feature>
<dbReference type="InterPro" id="IPR001374">
    <property type="entry name" value="R3H_dom"/>
</dbReference>
<dbReference type="OrthoDB" id="2359216at2759"/>
<protein>
    <submittedName>
        <fullName evidence="3">6133_t:CDS:1</fullName>
    </submittedName>
</protein>
<sequence length="402" mass="47020">MSQDIDYDNIDLEAIDFDKIDYSDTDFLLPLVQKTPKPALTVFPIELWEQIGSYVNDIQTLKSLILTCSVLREILKEPLITQMVNCEPLNKLFELTKECMENDNKEIQKMDIKEIVLKMHKYVDKVVYSESGPSKWTDDIFEWDGYNEKSDISTNQEAFRREVGRRGKARARAYIEWELRVENERKILKRELAKCWAVTGKMFPFSHAENREWKRRRQERSNPDQESPLIPKENKDAHKLKRHPQSTKACGISKNSFQPRCSKQKPHRTENSFPSQTSQTSDSWKFSHEIRNQSKPKRLNVGKGEEEYNKRILTSFVTPMHFNNGASFEGLPHDVMTNFMIKILKRFFGSNEKVLKFPCDLSGYQRKRLHRQAELLGGLKTISFGEGSGRFLVVMREDVEIL</sequence>